<feature type="coiled-coil region" evidence="1">
    <location>
        <begin position="668"/>
        <end position="787"/>
    </location>
</feature>
<feature type="domain" description="Janus kinase and microtubule-interacting protein C-terminal" evidence="3">
    <location>
        <begin position="30"/>
        <end position="120"/>
    </location>
</feature>
<evidence type="ECO:0000313" key="4">
    <source>
        <dbReference type="EnsemblMetazoa" id="SMAR000802-PA"/>
    </source>
</evidence>
<name>T1IIU9_STRMM</name>
<dbReference type="eggNOG" id="ENOG502S2S1">
    <property type="taxonomic scope" value="Eukaryota"/>
</dbReference>
<dbReference type="EMBL" id="JH430212">
    <property type="status" value="NOT_ANNOTATED_CDS"/>
    <property type="molecule type" value="Genomic_DNA"/>
</dbReference>
<sequence length="857" mass="99518">ITHTSDVEVNEEKNAAYVDLDQKTAGLRLLKAKHKNKMLSSCRSYSWRTKDLHLSAMTPIEEEEEDTNWQEEKKRLYQENQELKEKLWGLEQRQICLEVDLQEARDQNDLLEFRILEVEQTSNSECKKHDKCVNTDSTVGLIEDEVKSPVEDNLAERIHNLEAECNSLRIENKSLAIKLLSVSQMSASTQESITDSMFDNRSDVVSQGGETGYSSDEYEDMNANLSNLDVPSPTPSIDSATAVEFEDIVQKISGLNGENTISGNNFPGSLEELNSRNKTSRMNACNDFFWSLSEVAHKIKESEDVKNKLRAHVRSLEEELKRVINENEALKQEKSFDFGKKLDFNLFNKENDEKSEENVDLDSCGIEVIKNMLSEKERELHNKEVEYSLKMDAMKCDHDETVNRLENRLEISLKAEMEFREKIDTLEQEKGFLKDEIRVKDAECEMDKMTLMNQMRSLQQAKEKLEERIVLQTKKMGGKQLFSVSEEVYGDDAEERSSDKEDICEVGENAEESGDYNDKQNESQQGGGENKQLKQRLFELEKKERAYRETLHEADKIMADVERSYQERIDEQEVMEERLRARIVQLEQSEKRLRQALRNTKHNNEVSKFGELLDRLLETEASERRLKSRIHELEMEDKEIKKSLTDVQRDKYIMEQELQDQEELLRILTDLRQVEKELRSKIAQLETSEGALRETLTQADAILMEREMALKDKVGHLEAELMSLRQEKDEYEDIVRDQHPNRVQSMADVVNLNAKLELQVDELEEINTNLRHKLLQLESENTHLNKQNSGICLENNNDLCLKMNLEILERDYQIEKLSDRIKTLEAGNVPMELQALSLHADELKQLKEKINSLSAFV</sequence>
<organism evidence="4 5">
    <name type="scientific">Strigamia maritima</name>
    <name type="common">European centipede</name>
    <name type="synonym">Geophilus maritimus</name>
    <dbReference type="NCBI Taxonomy" id="126957"/>
    <lineage>
        <taxon>Eukaryota</taxon>
        <taxon>Metazoa</taxon>
        <taxon>Ecdysozoa</taxon>
        <taxon>Arthropoda</taxon>
        <taxon>Myriapoda</taxon>
        <taxon>Chilopoda</taxon>
        <taxon>Pleurostigmophora</taxon>
        <taxon>Geophilomorpha</taxon>
        <taxon>Linotaeniidae</taxon>
        <taxon>Strigamia</taxon>
    </lineage>
</organism>
<dbReference type="EnsemblMetazoa" id="SMAR000802-RA">
    <property type="protein sequence ID" value="SMAR000802-PA"/>
    <property type="gene ID" value="SMAR000802"/>
</dbReference>
<feature type="coiled-coil region" evidence="1">
    <location>
        <begin position="416"/>
        <end position="475"/>
    </location>
</feature>
<accession>T1IIU9</accession>
<keyword evidence="1" id="KW-0175">Coiled coil</keyword>
<protein>
    <recommendedName>
        <fullName evidence="3">Janus kinase and microtubule-interacting protein C-terminal domain-containing protein</fullName>
    </recommendedName>
</protein>
<feature type="coiled-coil region" evidence="1">
    <location>
        <begin position="299"/>
        <end position="333"/>
    </location>
</feature>
<dbReference type="Proteomes" id="UP000014500">
    <property type="component" value="Unassembled WGS sequence"/>
</dbReference>
<feature type="coiled-coil region" evidence="1">
    <location>
        <begin position="151"/>
        <end position="178"/>
    </location>
</feature>
<dbReference type="InterPro" id="IPR031994">
    <property type="entry name" value="JAKMIP_C"/>
</dbReference>
<evidence type="ECO:0000313" key="5">
    <source>
        <dbReference type="Proteomes" id="UP000014500"/>
    </source>
</evidence>
<reference evidence="4" key="2">
    <citation type="submission" date="2015-02" db="UniProtKB">
        <authorList>
            <consortium name="EnsemblMetazoa"/>
        </authorList>
    </citation>
    <scope>IDENTIFICATION</scope>
</reference>
<proteinExistence type="predicted"/>
<dbReference type="Pfam" id="PF16034">
    <property type="entry name" value="JAKMIP_CC3"/>
    <property type="match status" value="1"/>
</dbReference>
<dbReference type="HOGENOM" id="CLU_333613_0_0_1"/>
<dbReference type="STRING" id="126957.T1IIU9"/>
<dbReference type="PhylomeDB" id="T1IIU9"/>
<keyword evidence="5" id="KW-1185">Reference proteome</keyword>
<evidence type="ECO:0000256" key="2">
    <source>
        <dbReference type="SAM" id="MobiDB-lite"/>
    </source>
</evidence>
<evidence type="ECO:0000259" key="3">
    <source>
        <dbReference type="Pfam" id="PF16034"/>
    </source>
</evidence>
<evidence type="ECO:0000256" key="1">
    <source>
        <dbReference type="SAM" id="Coils"/>
    </source>
</evidence>
<reference evidence="5" key="1">
    <citation type="submission" date="2011-05" db="EMBL/GenBank/DDBJ databases">
        <authorList>
            <person name="Richards S.R."/>
            <person name="Qu J."/>
            <person name="Jiang H."/>
            <person name="Jhangiani S.N."/>
            <person name="Agravi P."/>
            <person name="Goodspeed R."/>
            <person name="Gross S."/>
            <person name="Mandapat C."/>
            <person name="Jackson L."/>
            <person name="Mathew T."/>
            <person name="Pu L."/>
            <person name="Thornton R."/>
            <person name="Saada N."/>
            <person name="Wilczek-Boney K.B."/>
            <person name="Lee S."/>
            <person name="Kovar C."/>
            <person name="Wu Y."/>
            <person name="Scherer S.E."/>
            <person name="Worley K.C."/>
            <person name="Muzny D.M."/>
            <person name="Gibbs R."/>
        </authorList>
    </citation>
    <scope>NUCLEOTIDE SEQUENCE</scope>
    <source>
        <strain evidence="5">Brora</strain>
    </source>
</reference>
<dbReference type="AlphaFoldDB" id="T1IIU9"/>
<feature type="coiled-coil region" evidence="1">
    <location>
        <begin position="66"/>
        <end position="121"/>
    </location>
</feature>
<feature type="region of interest" description="Disordered" evidence="2">
    <location>
        <begin position="508"/>
        <end position="532"/>
    </location>
</feature>